<feature type="region of interest" description="Disordered" evidence="2">
    <location>
        <begin position="591"/>
        <end position="643"/>
    </location>
</feature>
<dbReference type="EMBL" id="JAUIZM010000010">
    <property type="protein sequence ID" value="KAK1361992.1"/>
    <property type="molecule type" value="Genomic_DNA"/>
</dbReference>
<evidence type="ECO:0000313" key="3">
    <source>
        <dbReference type="EMBL" id="KAK1361992.1"/>
    </source>
</evidence>
<gene>
    <name evidence="3" type="ORF">POM88_046466</name>
</gene>
<keyword evidence="4" id="KW-1185">Reference proteome</keyword>
<feature type="region of interest" description="Disordered" evidence="2">
    <location>
        <begin position="1002"/>
        <end position="1075"/>
    </location>
</feature>
<organism evidence="3 4">
    <name type="scientific">Heracleum sosnowskyi</name>
    <dbReference type="NCBI Taxonomy" id="360622"/>
    <lineage>
        <taxon>Eukaryota</taxon>
        <taxon>Viridiplantae</taxon>
        <taxon>Streptophyta</taxon>
        <taxon>Embryophyta</taxon>
        <taxon>Tracheophyta</taxon>
        <taxon>Spermatophyta</taxon>
        <taxon>Magnoliopsida</taxon>
        <taxon>eudicotyledons</taxon>
        <taxon>Gunneridae</taxon>
        <taxon>Pentapetalae</taxon>
        <taxon>asterids</taxon>
        <taxon>campanulids</taxon>
        <taxon>Apiales</taxon>
        <taxon>Apiaceae</taxon>
        <taxon>Apioideae</taxon>
        <taxon>apioid superclade</taxon>
        <taxon>Tordylieae</taxon>
        <taxon>Tordyliinae</taxon>
        <taxon>Heracleum</taxon>
    </lineage>
</organism>
<feature type="compositionally biased region" description="Polar residues" evidence="2">
    <location>
        <begin position="591"/>
        <end position="603"/>
    </location>
</feature>
<feature type="region of interest" description="Disordered" evidence="2">
    <location>
        <begin position="314"/>
        <end position="336"/>
    </location>
</feature>
<evidence type="ECO:0000313" key="4">
    <source>
        <dbReference type="Proteomes" id="UP001237642"/>
    </source>
</evidence>
<evidence type="ECO:0000256" key="2">
    <source>
        <dbReference type="SAM" id="MobiDB-lite"/>
    </source>
</evidence>
<name>A0AAD8H9C5_9APIA</name>
<reference evidence="3" key="1">
    <citation type="submission" date="2023-02" db="EMBL/GenBank/DDBJ databases">
        <title>Genome of toxic invasive species Heracleum sosnowskyi carries increased number of genes despite the absence of recent whole-genome duplications.</title>
        <authorList>
            <person name="Schelkunov M."/>
            <person name="Shtratnikova V."/>
            <person name="Makarenko M."/>
            <person name="Klepikova A."/>
            <person name="Omelchenko D."/>
            <person name="Novikova G."/>
            <person name="Obukhova E."/>
            <person name="Bogdanov V."/>
            <person name="Penin A."/>
            <person name="Logacheva M."/>
        </authorList>
    </citation>
    <scope>NUCLEOTIDE SEQUENCE</scope>
    <source>
        <strain evidence="3">Hsosn_3</strain>
        <tissue evidence="3">Leaf</tissue>
    </source>
</reference>
<evidence type="ECO:0000256" key="1">
    <source>
        <dbReference type="SAM" id="Coils"/>
    </source>
</evidence>
<sequence>MNKQTVISGVTFATNNFVAILNHQDLPNEFHIIQDFLASSPLKFALTEPASVSFKSVMQVWNSVTFDKGHSDTILMSFEYNGTTHYVTPIIVEAALHLPVLGDAIPANVSDSTLFEFVTKLGYNGEVKRYGNLFRTKLKKEWNFFFDTISRCFLNKTSNFDALPSGSLKIGYSLIHSTVFDYGSFILKALSDRKSDKLGSVCFLRFLQLIFNHLCPNVFFEDDVVLPICRITENNIKSLVNSDKANGFIGNAFIPDEVRFFLHQKMPTRYGLLSNAMGQGPTHLVPDTSMQPKQSKQLTTTSTVSQKTLVVKSKKSARTDVSGRQSGSKDFSSTPLTKKKIQGGVQGVLVKKADKVVKDVPVKRKLRLIDESDSEDDLPISSVMNVNKEVADTATKAVVPLSKPQKTRKLSKSRYHIPLTVQMKDTDIQTSIPDESSTPDALANPDVSIPDATTKVVSISDSPASPSQFREISWEKVSTTASLVGLTPTSKKKRNAEELVYQRQKKLKGSSPQEPEFQSNSAATVDPATQEPLNQSLGEGLASGMVTQEPFSQRENEDINIPATQEPSSQSEDAGKATASVERLVENIVNEGSTQEPLTQSVEAASEPQAPQEPLVANTDASISNPDDVHPDASGAPDNEPILIQPLRSRPMDHPISELQDKLKGIAIPDPDISHGSDDDNSDDDSDDDDENQQEKDQIATALKISLGSNFGSSSTFMASNASTGKDQRQDFSIPSFDPAEAFRQNEWNNSWHQSDESISFSSAIEHAYNAVKSIENQDLKNHLKATTLLSKSLKSEIDSIKGSTEKVRTDIFNNFTKVPTTLQLRVVESQVKSVVSEQTSINQRIDSLDTKVTEIQASLSLILNLLSNPDVKKGEKVIQTKCTPDLVLRNNDDDTGDDGGDKVIQGETSDAVILTEDQILTPGHGHILATIPEGDEDVIIDNTEDASNLFQKFSTKDGRIVTLYHTDKRVQQLYARKALSTASEEYPDLSHEEFLRLQRETMESYTAPARGRGSRGRRGARRNRRDPVIKDIMEKEDKEFVEEEPELRRKTSKSTLSNTNQIEDSNPDNIQDPDESEILQETGGIITSASSVVDLSDMARSKTLWLKMFSNLKQMSSYTRGGIGHRDAEFLNMTYVDPYSLTEIGGTLTSENLNNLLAVDIVIDCHDGFEKKEKLLYFMKDGSVKILSIQDLLMKTTQELKYVHYLLRWKNQVYKVWADMILSTIRRRLDGNSNFDGNYIPMYLNQRGQDVEMQRGTVVKEVTFGMTQLTLNPDGKEIAYLLLEKHSLQKSSIQNLRAAIYQINEEDEELRNLKERLIQILEEKEESLLSNFLKMNLFYQKA</sequence>
<accession>A0AAD8H9C5</accession>
<feature type="compositionally biased region" description="Polar residues" evidence="2">
    <location>
        <begin position="510"/>
        <end position="523"/>
    </location>
</feature>
<dbReference type="Proteomes" id="UP001237642">
    <property type="component" value="Unassembled WGS sequence"/>
</dbReference>
<protein>
    <submittedName>
        <fullName evidence="3">Uncharacterized protein</fullName>
    </submittedName>
</protein>
<feature type="compositionally biased region" description="Polar residues" evidence="2">
    <location>
        <begin position="428"/>
        <end position="439"/>
    </location>
</feature>
<feature type="compositionally biased region" description="Basic residues" evidence="2">
    <location>
        <begin position="1013"/>
        <end position="1025"/>
    </location>
</feature>
<feature type="region of interest" description="Disordered" evidence="2">
    <location>
        <begin position="503"/>
        <end position="536"/>
    </location>
</feature>
<reference evidence="3" key="2">
    <citation type="submission" date="2023-05" db="EMBL/GenBank/DDBJ databases">
        <authorList>
            <person name="Schelkunov M.I."/>
        </authorList>
    </citation>
    <scope>NUCLEOTIDE SEQUENCE</scope>
    <source>
        <strain evidence="3">Hsosn_3</strain>
        <tissue evidence="3">Leaf</tissue>
    </source>
</reference>
<feature type="compositionally biased region" description="Acidic residues" evidence="2">
    <location>
        <begin position="679"/>
        <end position="692"/>
    </location>
</feature>
<feature type="region of interest" description="Disordered" evidence="2">
    <location>
        <begin position="667"/>
        <end position="695"/>
    </location>
</feature>
<feature type="compositionally biased region" description="Polar residues" evidence="2">
    <location>
        <begin position="322"/>
        <end position="336"/>
    </location>
</feature>
<feature type="compositionally biased region" description="Basic and acidic residues" evidence="2">
    <location>
        <begin position="1026"/>
        <end position="1039"/>
    </location>
</feature>
<feature type="region of interest" description="Disordered" evidence="2">
    <location>
        <begin position="426"/>
        <end position="448"/>
    </location>
</feature>
<keyword evidence="1" id="KW-0175">Coiled coil</keyword>
<feature type="compositionally biased region" description="Polar residues" evidence="2">
    <location>
        <begin position="1054"/>
        <end position="1070"/>
    </location>
</feature>
<proteinExistence type="predicted"/>
<feature type="coiled-coil region" evidence="1">
    <location>
        <begin position="1294"/>
        <end position="1328"/>
    </location>
</feature>
<comment type="caution">
    <text evidence="3">The sequence shown here is derived from an EMBL/GenBank/DDBJ whole genome shotgun (WGS) entry which is preliminary data.</text>
</comment>